<sequence>MASGHFGLLPELAPEVFFYSDQHTMSAWSLVARYFTPLAQPVLYSTFILGGYKLEHPALPESGYIVNVDHDHFVRGARHLSDHPHLRSYVRRLVLGVCVADGAQSYDADGSQSYDEDGVLVRHAGGLDAGAIDNLTSTLLLQGYLPNLTDLHLHPCNPPQDRRPPFLRCPPFLMPYHMNDMFRSRITSSTISRLVFHNFEIGGWKAGHILELLVTGDVHDVALVSCVVSSQPLPWVEHWPRRIPPHIRFSIYNCTDGEGSDSDGDGSDGVDFARWVLLNRPFATVELDNVLQFPYW</sequence>
<dbReference type="Proteomes" id="UP000320762">
    <property type="component" value="Unassembled WGS sequence"/>
</dbReference>
<proteinExistence type="predicted"/>
<evidence type="ECO:0000313" key="1">
    <source>
        <dbReference type="EMBL" id="TRM56355.1"/>
    </source>
</evidence>
<name>A0A550BUX5_9AGAR</name>
<dbReference type="AlphaFoldDB" id="A0A550BUX5"/>
<accession>A0A550BUX5</accession>
<comment type="caution">
    <text evidence="1">The sequence shown here is derived from an EMBL/GenBank/DDBJ whole genome shotgun (WGS) entry which is preliminary data.</text>
</comment>
<organism evidence="1 2">
    <name type="scientific">Schizophyllum amplum</name>
    <dbReference type="NCBI Taxonomy" id="97359"/>
    <lineage>
        <taxon>Eukaryota</taxon>
        <taxon>Fungi</taxon>
        <taxon>Dikarya</taxon>
        <taxon>Basidiomycota</taxon>
        <taxon>Agaricomycotina</taxon>
        <taxon>Agaricomycetes</taxon>
        <taxon>Agaricomycetidae</taxon>
        <taxon>Agaricales</taxon>
        <taxon>Schizophyllaceae</taxon>
        <taxon>Schizophyllum</taxon>
    </lineage>
</organism>
<dbReference type="EMBL" id="VDMD01000071">
    <property type="protein sequence ID" value="TRM56355.1"/>
    <property type="molecule type" value="Genomic_DNA"/>
</dbReference>
<reference evidence="1 2" key="1">
    <citation type="journal article" date="2019" name="New Phytol.">
        <title>Comparative genomics reveals unique wood-decay strategies and fruiting body development in the Schizophyllaceae.</title>
        <authorList>
            <person name="Almasi E."/>
            <person name="Sahu N."/>
            <person name="Krizsan K."/>
            <person name="Balint B."/>
            <person name="Kovacs G.M."/>
            <person name="Kiss B."/>
            <person name="Cseklye J."/>
            <person name="Drula E."/>
            <person name="Henrissat B."/>
            <person name="Nagy I."/>
            <person name="Chovatia M."/>
            <person name="Adam C."/>
            <person name="LaButti K."/>
            <person name="Lipzen A."/>
            <person name="Riley R."/>
            <person name="Grigoriev I.V."/>
            <person name="Nagy L.G."/>
        </authorList>
    </citation>
    <scope>NUCLEOTIDE SEQUENCE [LARGE SCALE GENOMIC DNA]</scope>
    <source>
        <strain evidence="1 2">NL-1724</strain>
    </source>
</reference>
<keyword evidence="2" id="KW-1185">Reference proteome</keyword>
<evidence type="ECO:0000313" key="2">
    <source>
        <dbReference type="Proteomes" id="UP000320762"/>
    </source>
</evidence>
<protein>
    <submittedName>
        <fullName evidence="1">Uncharacterized protein</fullName>
    </submittedName>
</protein>
<gene>
    <name evidence="1" type="ORF">BD626DRAFT_575756</name>
</gene>